<evidence type="ECO:0000256" key="5">
    <source>
        <dbReference type="ARBA" id="ARBA00022490"/>
    </source>
</evidence>
<sequence>MSIDAHPGGGFNPPQPTAKGGPDYGRFVEGVRTLQDHARAVDAPDEVITEAADLLDKLSQLLAPYEVDEWTSPSGRRLDLPNRGSVLGIPGEYHKTDAGRVQGIVRFRRFHLGRNGAVHGGCIAQMFDSVLGYTAFRLTEGPRQRTAFLHVNYRQIVPIEKELQVDAGIERVEGRKIFIEGRVLDGDTVLADAQALFVKLKPGQP</sequence>
<reference evidence="26 27" key="1">
    <citation type="journal article" date="2019" name="Emerg. Microbes Infect.">
        <title>Comprehensive subspecies identification of 175 nontuberculous mycobacteria species based on 7547 genomic profiles.</title>
        <authorList>
            <person name="Matsumoto Y."/>
            <person name="Kinjo T."/>
            <person name="Motooka D."/>
            <person name="Nabeya D."/>
            <person name="Jung N."/>
            <person name="Uechi K."/>
            <person name="Horii T."/>
            <person name="Iida T."/>
            <person name="Fujita J."/>
            <person name="Nakamura S."/>
        </authorList>
    </citation>
    <scope>NUCLEOTIDE SEQUENCE [LARGE SCALE GENOMIC DNA]</scope>
    <source>
        <strain evidence="26 27">JCM 6370</strain>
    </source>
</reference>
<evidence type="ECO:0000256" key="1">
    <source>
        <dbReference type="ARBA" id="ARBA00004170"/>
    </source>
</evidence>
<evidence type="ECO:0000256" key="24">
    <source>
        <dbReference type="SAM" id="MobiDB-lite"/>
    </source>
</evidence>
<dbReference type="SUPFAM" id="SSF54637">
    <property type="entry name" value="Thioesterase/thiol ester dehydrase-isomerase"/>
    <property type="match status" value="1"/>
</dbReference>
<gene>
    <name evidence="26" type="ORF">MPUL_53210</name>
</gene>
<evidence type="ECO:0000256" key="22">
    <source>
        <dbReference type="ARBA" id="ARBA00048074"/>
    </source>
</evidence>
<comment type="catalytic activity">
    <reaction evidence="19">
        <text>octanoyl-CoA + H2O = octanoate + CoA + H(+)</text>
        <dbReference type="Rhea" id="RHEA:30143"/>
        <dbReference type="ChEBI" id="CHEBI:15377"/>
        <dbReference type="ChEBI" id="CHEBI:15378"/>
        <dbReference type="ChEBI" id="CHEBI:25646"/>
        <dbReference type="ChEBI" id="CHEBI:57287"/>
        <dbReference type="ChEBI" id="CHEBI:57386"/>
    </reaction>
    <physiologicalReaction direction="left-to-right" evidence="19">
        <dbReference type="Rhea" id="RHEA:30144"/>
    </physiologicalReaction>
</comment>
<evidence type="ECO:0000256" key="3">
    <source>
        <dbReference type="ARBA" id="ARBA00004632"/>
    </source>
</evidence>
<evidence type="ECO:0000256" key="21">
    <source>
        <dbReference type="ARBA" id="ARBA00047969"/>
    </source>
</evidence>
<dbReference type="PANTHER" id="PTHR12418:SF19">
    <property type="entry name" value="ACYL-COENZYME A THIOESTERASE THEM4"/>
    <property type="match status" value="1"/>
</dbReference>
<proteinExistence type="inferred from homology"/>
<dbReference type="RefSeq" id="WP_407665002.1">
    <property type="nucleotide sequence ID" value="NZ_AP022599.1"/>
</dbReference>
<dbReference type="InterPro" id="IPR052365">
    <property type="entry name" value="THEM4/THEM5_acyl-CoA_thioest"/>
</dbReference>
<evidence type="ECO:0000256" key="14">
    <source>
        <dbReference type="ARBA" id="ARBA00037002"/>
    </source>
</evidence>
<dbReference type="InterPro" id="IPR006683">
    <property type="entry name" value="Thioestr_dom"/>
</dbReference>
<dbReference type="GO" id="GO:0006631">
    <property type="term" value="P:fatty acid metabolic process"/>
    <property type="evidence" value="ECO:0007669"/>
    <property type="project" value="UniProtKB-KW"/>
</dbReference>
<dbReference type="CDD" id="cd03443">
    <property type="entry name" value="PaaI_thioesterase"/>
    <property type="match status" value="1"/>
</dbReference>
<dbReference type="AlphaFoldDB" id="A0A7I7UTI0"/>
<evidence type="ECO:0000256" key="19">
    <source>
        <dbReference type="ARBA" id="ARBA00047588"/>
    </source>
</evidence>
<dbReference type="Gene3D" id="3.10.129.10">
    <property type="entry name" value="Hotdog Thioesterase"/>
    <property type="match status" value="1"/>
</dbReference>
<evidence type="ECO:0000256" key="4">
    <source>
        <dbReference type="ARBA" id="ARBA00022475"/>
    </source>
</evidence>
<dbReference type="GO" id="GO:0005737">
    <property type="term" value="C:cytoplasm"/>
    <property type="evidence" value="ECO:0007669"/>
    <property type="project" value="UniProtKB-SubCell"/>
</dbReference>
<evidence type="ECO:0000256" key="16">
    <source>
        <dbReference type="ARBA" id="ARBA00038848"/>
    </source>
</evidence>
<comment type="subcellular location">
    <subcellularLocation>
        <location evidence="3">Cell projection</location>
        <location evidence="3">Ruffle membrane</location>
    </subcellularLocation>
    <subcellularLocation>
        <location evidence="2">Cytoplasm</location>
    </subcellularLocation>
    <subcellularLocation>
        <location evidence="1">Membrane</location>
        <topology evidence="1">Peripheral membrane protein</topology>
    </subcellularLocation>
</comment>
<evidence type="ECO:0000256" key="12">
    <source>
        <dbReference type="ARBA" id="ARBA00023273"/>
    </source>
</evidence>
<evidence type="ECO:0000256" key="9">
    <source>
        <dbReference type="ARBA" id="ARBA00022946"/>
    </source>
</evidence>
<evidence type="ECO:0000256" key="10">
    <source>
        <dbReference type="ARBA" id="ARBA00023098"/>
    </source>
</evidence>
<evidence type="ECO:0000259" key="25">
    <source>
        <dbReference type="Pfam" id="PF03061"/>
    </source>
</evidence>
<comment type="catalytic activity">
    <reaction evidence="22">
        <text>dodecanoyl-CoA + H2O = dodecanoate + CoA + H(+)</text>
        <dbReference type="Rhea" id="RHEA:30135"/>
        <dbReference type="ChEBI" id="CHEBI:15377"/>
        <dbReference type="ChEBI" id="CHEBI:15378"/>
        <dbReference type="ChEBI" id="CHEBI:18262"/>
        <dbReference type="ChEBI" id="CHEBI:57287"/>
        <dbReference type="ChEBI" id="CHEBI:57375"/>
    </reaction>
    <physiologicalReaction direction="left-to-right" evidence="22">
        <dbReference type="Rhea" id="RHEA:30136"/>
    </physiologicalReaction>
</comment>
<evidence type="ECO:0000256" key="8">
    <source>
        <dbReference type="ARBA" id="ARBA00022832"/>
    </source>
</evidence>
<dbReference type="EC" id="3.1.2.2" evidence="16"/>
<evidence type="ECO:0000256" key="2">
    <source>
        <dbReference type="ARBA" id="ARBA00004496"/>
    </source>
</evidence>
<evidence type="ECO:0000256" key="20">
    <source>
        <dbReference type="ARBA" id="ARBA00047734"/>
    </source>
</evidence>
<protein>
    <recommendedName>
        <fullName evidence="17">Acyl-coenzyme A thioesterase THEM4</fullName>
        <ecNumber evidence="16">3.1.2.2</ecNumber>
    </recommendedName>
    <alternativeName>
        <fullName evidence="18">Thioesterase superfamily member 4</fullName>
    </alternativeName>
</protein>
<keyword evidence="10" id="KW-0443">Lipid metabolism</keyword>
<keyword evidence="9" id="KW-0809">Transit peptide</keyword>
<feature type="region of interest" description="Disordered" evidence="24">
    <location>
        <begin position="1"/>
        <end position="25"/>
    </location>
</feature>
<feature type="domain" description="Thioesterase" evidence="25">
    <location>
        <begin position="115"/>
        <end position="190"/>
    </location>
</feature>
<keyword evidence="12" id="KW-0966">Cell projection</keyword>
<dbReference type="InterPro" id="IPR029069">
    <property type="entry name" value="HotDog_dom_sf"/>
</dbReference>
<comment type="catalytic activity">
    <reaction evidence="23">
        <text>tetradecanoyl-CoA + H2O = tetradecanoate + CoA + H(+)</text>
        <dbReference type="Rhea" id="RHEA:40119"/>
        <dbReference type="ChEBI" id="CHEBI:15377"/>
        <dbReference type="ChEBI" id="CHEBI:15378"/>
        <dbReference type="ChEBI" id="CHEBI:30807"/>
        <dbReference type="ChEBI" id="CHEBI:57287"/>
        <dbReference type="ChEBI" id="CHEBI:57385"/>
    </reaction>
    <physiologicalReaction direction="left-to-right" evidence="23">
        <dbReference type="Rhea" id="RHEA:40120"/>
    </physiologicalReaction>
</comment>
<dbReference type="Proteomes" id="UP000467252">
    <property type="component" value="Chromosome"/>
</dbReference>
<evidence type="ECO:0000256" key="17">
    <source>
        <dbReference type="ARBA" id="ARBA00040123"/>
    </source>
</evidence>
<evidence type="ECO:0000313" key="27">
    <source>
        <dbReference type="Proteomes" id="UP000467252"/>
    </source>
</evidence>
<keyword evidence="8" id="KW-0276">Fatty acid metabolism</keyword>
<evidence type="ECO:0000256" key="13">
    <source>
        <dbReference type="ARBA" id="ARBA00035852"/>
    </source>
</evidence>
<keyword evidence="6" id="KW-0053">Apoptosis</keyword>
<dbReference type="PANTHER" id="PTHR12418">
    <property type="entry name" value="ACYL-COENZYME A THIOESTERASE THEM4"/>
    <property type="match status" value="1"/>
</dbReference>
<dbReference type="GO" id="GO:0016020">
    <property type="term" value="C:membrane"/>
    <property type="evidence" value="ECO:0007669"/>
    <property type="project" value="UniProtKB-SubCell"/>
</dbReference>
<comment type="similarity">
    <text evidence="15">Belongs to the THEM4/THEM5 thioesterase family.</text>
</comment>
<comment type="catalytic activity">
    <reaction evidence="13">
        <text>(5Z,8Z,11Z,14Z)-eicosatetraenoyl-CoA + H2O = (5Z,8Z,11Z,14Z)-eicosatetraenoate + CoA + H(+)</text>
        <dbReference type="Rhea" id="RHEA:40151"/>
        <dbReference type="ChEBI" id="CHEBI:15377"/>
        <dbReference type="ChEBI" id="CHEBI:15378"/>
        <dbReference type="ChEBI" id="CHEBI:32395"/>
        <dbReference type="ChEBI" id="CHEBI:57287"/>
        <dbReference type="ChEBI" id="CHEBI:57368"/>
    </reaction>
    <physiologicalReaction direction="left-to-right" evidence="13">
        <dbReference type="Rhea" id="RHEA:40152"/>
    </physiologicalReaction>
</comment>
<keyword evidence="7" id="KW-0378">Hydrolase</keyword>
<dbReference type="EMBL" id="AP022599">
    <property type="protein sequence ID" value="BBY84163.1"/>
    <property type="molecule type" value="Genomic_DNA"/>
</dbReference>
<evidence type="ECO:0000256" key="7">
    <source>
        <dbReference type="ARBA" id="ARBA00022801"/>
    </source>
</evidence>
<dbReference type="GO" id="GO:0016787">
    <property type="term" value="F:hydrolase activity"/>
    <property type="evidence" value="ECO:0007669"/>
    <property type="project" value="UniProtKB-KW"/>
</dbReference>
<keyword evidence="5" id="KW-0963">Cytoplasm</keyword>
<accession>A0A7I7UTI0</accession>
<keyword evidence="27" id="KW-1185">Reference proteome</keyword>
<keyword evidence="11" id="KW-0472">Membrane</keyword>
<evidence type="ECO:0000256" key="11">
    <source>
        <dbReference type="ARBA" id="ARBA00023136"/>
    </source>
</evidence>
<comment type="catalytic activity">
    <reaction evidence="20">
        <text>hexadecanoyl-CoA + H2O = hexadecanoate + CoA + H(+)</text>
        <dbReference type="Rhea" id="RHEA:16645"/>
        <dbReference type="ChEBI" id="CHEBI:7896"/>
        <dbReference type="ChEBI" id="CHEBI:15377"/>
        <dbReference type="ChEBI" id="CHEBI:15378"/>
        <dbReference type="ChEBI" id="CHEBI:57287"/>
        <dbReference type="ChEBI" id="CHEBI:57379"/>
        <dbReference type="EC" id="3.1.2.2"/>
    </reaction>
    <physiologicalReaction direction="left-to-right" evidence="20">
        <dbReference type="Rhea" id="RHEA:16646"/>
    </physiologicalReaction>
</comment>
<evidence type="ECO:0000256" key="6">
    <source>
        <dbReference type="ARBA" id="ARBA00022703"/>
    </source>
</evidence>
<dbReference type="Pfam" id="PF03061">
    <property type="entry name" value="4HBT"/>
    <property type="match status" value="1"/>
</dbReference>
<evidence type="ECO:0000313" key="26">
    <source>
        <dbReference type="EMBL" id="BBY84163.1"/>
    </source>
</evidence>
<comment type="catalytic activity">
    <reaction evidence="14">
        <text>(9Z)-octadecenoyl-CoA + H2O = (9Z)-octadecenoate + CoA + H(+)</text>
        <dbReference type="Rhea" id="RHEA:40139"/>
        <dbReference type="ChEBI" id="CHEBI:15377"/>
        <dbReference type="ChEBI" id="CHEBI:15378"/>
        <dbReference type="ChEBI" id="CHEBI:30823"/>
        <dbReference type="ChEBI" id="CHEBI:57287"/>
        <dbReference type="ChEBI" id="CHEBI:57387"/>
    </reaction>
    <physiologicalReaction direction="left-to-right" evidence="14">
        <dbReference type="Rhea" id="RHEA:40140"/>
    </physiologicalReaction>
</comment>
<evidence type="ECO:0000256" key="23">
    <source>
        <dbReference type="ARBA" id="ARBA00048180"/>
    </source>
</evidence>
<keyword evidence="4" id="KW-1003">Cell membrane</keyword>
<evidence type="ECO:0000256" key="15">
    <source>
        <dbReference type="ARBA" id="ARBA00038456"/>
    </source>
</evidence>
<comment type="catalytic activity">
    <reaction evidence="21">
        <text>decanoyl-CoA + H2O = decanoate + CoA + H(+)</text>
        <dbReference type="Rhea" id="RHEA:40059"/>
        <dbReference type="ChEBI" id="CHEBI:15377"/>
        <dbReference type="ChEBI" id="CHEBI:15378"/>
        <dbReference type="ChEBI" id="CHEBI:27689"/>
        <dbReference type="ChEBI" id="CHEBI:57287"/>
        <dbReference type="ChEBI" id="CHEBI:61430"/>
    </reaction>
    <physiologicalReaction direction="left-to-right" evidence="21">
        <dbReference type="Rhea" id="RHEA:40060"/>
    </physiologicalReaction>
</comment>
<name>A0A7I7UTI0_MYCPV</name>
<organism evidence="26 27">
    <name type="scientific">Mycolicibacterium pulveris</name>
    <name type="common">Mycobacterium pulveris</name>
    <dbReference type="NCBI Taxonomy" id="36813"/>
    <lineage>
        <taxon>Bacteria</taxon>
        <taxon>Bacillati</taxon>
        <taxon>Actinomycetota</taxon>
        <taxon>Actinomycetes</taxon>
        <taxon>Mycobacteriales</taxon>
        <taxon>Mycobacteriaceae</taxon>
        <taxon>Mycolicibacterium</taxon>
    </lineage>
</organism>
<evidence type="ECO:0000256" key="18">
    <source>
        <dbReference type="ARBA" id="ARBA00043210"/>
    </source>
</evidence>